<dbReference type="AlphaFoldDB" id="B3ETB0"/>
<organism evidence="1 2">
    <name type="scientific">Amoebophilus asiaticus (strain 5a2)</name>
    <dbReference type="NCBI Taxonomy" id="452471"/>
    <lineage>
        <taxon>Bacteria</taxon>
        <taxon>Pseudomonadati</taxon>
        <taxon>Bacteroidota</taxon>
        <taxon>Cytophagia</taxon>
        <taxon>Cytophagales</taxon>
        <taxon>Amoebophilaceae</taxon>
        <taxon>Candidatus Amoebophilus</taxon>
    </lineage>
</organism>
<keyword evidence="2" id="KW-1185">Reference proteome</keyword>
<gene>
    <name evidence="1" type="ordered locus">Aasi_1122</name>
</gene>
<proteinExistence type="predicted"/>
<dbReference type="EMBL" id="CP001102">
    <property type="protein sequence ID" value="ACE06462.1"/>
    <property type="molecule type" value="Genomic_DNA"/>
</dbReference>
<protein>
    <submittedName>
        <fullName evidence="1">Uncharacterized protein</fullName>
    </submittedName>
</protein>
<reference evidence="1 2" key="1">
    <citation type="journal article" date="2010" name="J. Bacteriol.">
        <title>The genome of the amoeba symbiont 'Candidatus Amoebophilus asiaticus' reveals common mechanisms for host cell interaction among amoeba-associated bacteria.</title>
        <authorList>
            <person name="Schmitz-Esser S."/>
            <person name="Tischler P."/>
            <person name="Arnold R."/>
            <person name="Montanaro J."/>
            <person name="Wagner M."/>
            <person name="Rattei T."/>
            <person name="Horn M."/>
        </authorList>
    </citation>
    <scope>NUCLEOTIDE SEQUENCE [LARGE SCALE GENOMIC DNA]</scope>
    <source>
        <strain evidence="1 2">5a2</strain>
    </source>
</reference>
<accession>B3ETB0</accession>
<dbReference type="Proteomes" id="UP000001227">
    <property type="component" value="Chromosome"/>
</dbReference>
<evidence type="ECO:0000313" key="1">
    <source>
        <dbReference type="EMBL" id="ACE06462.1"/>
    </source>
</evidence>
<dbReference type="RefSeq" id="WP_012473217.1">
    <property type="nucleotide sequence ID" value="NC_010830.1"/>
</dbReference>
<name>B3ETB0_AMOA5</name>
<sequence length="97" mass="11178">MFEKSLKIILCGLDEVDQKASINAVLQGVALSKDDIEMELNSVFICLSLRQHLEAAEDCTYIFQVEPANSLRWKLWWWGDLLESEELAGEFLQERLC</sequence>
<dbReference type="HOGENOM" id="CLU_2340642_0_0_10"/>
<dbReference type="KEGG" id="aas:Aasi_1122"/>
<evidence type="ECO:0000313" key="2">
    <source>
        <dbReference type="Proteomes" id="UP000001227"/>
    </source>
</evidence>